<evidence type="ECO:0000256" key="6">
    <source>
        <dbReference type="ARBA" id="ARBA00023136"/>
    </source>
</evidence>
<keyword evidence="7" id="KW-0413">Isomerase</keyword>
<evidence type="ECO:0000256" key="8">
    <source>
        <dbReference type="SAM" id="Phobius"/>
    </source>
</evidence>
<keyword evidence="4" id="KW-0125">Carotenoid biosynthesis</keyword>
<protein>
    <submittedName>
        <fullName evidence="10">Lycopene cyclase domain-containing protein</fullName>
    </submittedName>
</protein>
<organism evidence="10 11">
    <name type="scientific">Frankia umida</name>
    <dbReference type="NCBI Taxonomy" id="573489"/>
    <lineage>
        <taxon>Bacteria</taxon>
        <taxon>Bacillati</taxon>
        <taxon>Actinomycetota</taxon>
        <taxon>Actinomycetes</taxon>
        <taxon>Frankiales</taxon>
        <taxon>Frankiaceae</taxon>
        <taxon>Frankia</taxon>
    </lineage>
</organism>
<evidence type="ECO:0000256" key="7">
    <source>
        <dbReference type="ARBA" id="ARBA00023235"/>
    </source>
</evidence>
<dbReference type="EMBL" id="JALKFT010000004">
    <property type="protein sequence ID" value="MCK9875414.1"/>
    <property type="molecule type" value="Genomic_DNA"/>
</dbReference>
<reference evidence="10 11" key="1">
    <citation type="submission" date="2022-04" db="EMBL/GenBank/DDBJ databases">
        <title>Genome diversity in the genus Frankia.</title>
        <authorList>
            <person name="Carlos-Shanley C."/>
            <person name="Hahn D."/>
        </authorList>
    </citation>
    <scope>NUCLEOTIDE SEQUENCE [LARGE SCALE GENOMIC DNA]</scope>
    <source>
        <strain evidence="10 11">Ag45/Mut15</strain>
    </source>
</reference>
<sequence length="123" mass="13553">MRHLVYLAVLLGCLLGTAPLELFLGTRVYARPRRLALTLLPVLVVFVGWDVYAIAAGHWTFDPRHITGVRLPGRLPLDEVLFFVVVPVCAILTLEAVRAVRGWTVGDEPAADLDGAPARTDRR</sequence>
<evidence type="ECO:0000256" key="1">
    <source>
        <dbReference type="ARBA" id="ARBA00004141"/>
    </source>
</evidence>
<feature type="transmembrane region" description="Helical" evidence="8">
    <location>
        <begin position="6"/>
        <end position="24"/>
    </location>
</feature>
<dbReference type="InterPro" id="IPR017825">
    <property type="entry name" value="Lycopene_cyclase_dom"/>
</dbReference>
<evidence type="ECO:0000259" key="9">
    <source>
        <dbReference type="Pfam" id="PF18916"/>
    </source>
</evidence>
<gene>
    <name evidence="10" type="ORF">MXD59_06415</name>
</gene>
<dbReference type="NCBIfam" id="TIGR03462">
    <property type="entry name" value="CarR_dom_SF"/>
    <property type="match status" value="1"/>
</dbReference>
<name>A0ABT0JV41_9ACTN</name>
<dbReference type="Pfam" id="PF18916">
    <property type="entry name" value="Lycopene_cyc"/>
    <property type="match status" value="1"/>
</dbReference>
<feature type="transmembrane region" description="Helical" evidence="8">
    <location>
        <begin position="36"/>
        <end position="60"/>
    </location>
</feature>
<evidence type="ECO:0000256" key="4">
    <source>
        <dbReference type="ARBA" id="ARBA00022746"/>
    </source>
</evidence>
<evidence type="ECO:0000313" key="10">
    <source>
        <dbReference type="EMBL" id="MCK9875414.1"/>
    </source>
</evidence>
<keyword evidence="6 8" id="KW-0472">Membrane</keyword>
<comment type="caution">
    <text evidence="10">The sequence shown here is derived from an EMBL/GenBank/DDBJ whole genome shotgun (WGS) entry which is preliminary data.</text>
</comment>
<dbReference type="RefSeq" id="WP_163548494.1">
    <property type="nucleotide sequence ID" value="NZ_JALKFT010000004.1"/>
</dbReference>
<accession>A0ABT0JV41</accession>
<evidence type="ECO:0000256" key="2">
    <source>
        <dbReference type="ARBA" id="ARBA00004829"/>
    </source>
</evidence>
<evidence type="ECO:0000256" key="3">
    <source>
        <dbReference type="ARBA" id="ARBA00022692"/>
    </source>
</evidence>
<keyword evidence="5 8" id="KW-1133">Transmembrane helix</keyword>
<feature type="domain" description="Lycopene cyclase" evidence="9">
    <location>
        <begin position="5"/>
        <end position="95"/>
    </location>
</feature>
<keyword evidence="3 8" id="KW-0812">Transmembrane</keyword>
<dbReference type="Proteomes" id="UP001201873">
    <property type="component" value="Unassembled WGS sequence"/>
</dbReference>
<comment type="pathway">
    <text evidence="2">Carotenoid biosynthesis.</text>
</comment>
<proteinExistence type="predicted"/>
<feature type="transmembrane region" description="Helical" evidence="8">
    <location>
        <begin position="80"/>
        <end position="97"/>
    </location>
</feature>
<comment type="subcellular location">
    <subcellularLocation>
        <location evidence="1">Membrane</location>
        <topology evidence="1">Multi-pass membrane protein</topology>
    </subcellularLocation>
</comment>
<evidence type="ECO:0000313" key="11">
    <source>
        <dbReference type="Proteomes" id="UP001201873"/>
    </source>
</evidence>
<keyword evidence="11" id="KW-1185">Reference proteome</keyword>
<evidence type="ECO:0000256" key="5">
    <source>
        <dbReference type="ARBA" id="ARBA00022989"/>
    </source>
</evidence>